<organism evidence="5 6">
    <name type="scientific">Duganella qianjiadongensis</name>
    <dbReference type="NCBI Taxonomy" id="2692176"/>
    <lineage>
        <taxon>Bacteria</taxon>
        <taxon>Pseudomonadati</taxon>
        <taxon>Pseudomonadota</taxon>
        <taxon>Betaproteobacteria</taxon>
        <taxon>Burkholderiales</taxon>
        <taxon>Oxalobacteraceae</taxon>
        <taxon>Telluria group</taxon>
        <taxon>Duganella</taxon>
    </lineage>
</organism>
<evidence type="ECO:0000256" key="3">
    <source>
        <dbReference type="SAM" id="Coils"/>
    </source>
</evidence>
<dbReference type="EMBL" id="WWCM01000005">
    <property type="protein sequence ID" value="MYM39459.1"/>
    <property type="molecule type" value="Genomic_DNA"/>
</dbReference>
<dbReference type="InterPro" id="IPR050595">
    <property type="entry name" value="Bact_response_regulator"/>
</dbReference>
<gene>
    <name evidence="5" type="ORF">GTP27_08960</name>
</gene>
<proteinExistence type="predicted"/>
<dbReference type="SMART" id="SM00448">
    <property type="entry name" value="REC"/>
    <property type="match status" value="1"/>
</dbReference>
<sequence length="170" mass="18687">MNKGVILCVDDDSTVLNALRLLLGKIFGGENIIEIAESGEEALEIVEEYGAEGTTVSVIVSDYIMPHMRGDALLVALHERSPDTVKIMLTGQSDLEGVKKAINHANLYRFLEKPFNNADLVLTLRSALQAFHQEAKLRKEILQLQQELAASTAALQAKEHELAQLRAGRP</sequence>
<dbReference type="PANTHER" id="PTHR44591:SF19">
    <property type="entry name" value="TWO-COMPONENT RESPONSE REGULATOR-RELATED"/>
    <property type="match status" value="1"/>
</dbReference>
<evidence type="ECO:0000256" key="1">
    <source>
        <dbReference type="ARBA" id="ARBA00022553"/>
    </source>
</evidence>
<evidence type="ECO:0000313" key="5">
    <source>
        <dbReference type="EMBL" id="MYM39459.1"/>
    </source>
</evidence>
<feature type="domain" description="Response regulatory" evidence="4">
    <location>
        <begin position="5"/>
        <end position="128"/>
    </location>
</feature>
<dbReference type="PANTHER" id="PTHR44591">
    <property type="entry name" value="STRESS RESPONSE REGULATOR PROTEIN 1"/>
    <property type="match status" value="1"/>
</dbReference>
<comment type="caution">
    <text evidence="5">The sequence shown here is derived from an EMBL/GenBank/DDBJ whole genome shotgun (WGS) entry which is preliminary data.</text>
</comment>
<dbReference type="RefSeq" id="WP_161038846.1">
    <property type="nucleotide sequence ID" value="NZ_WWCM01000005.1"/>
</dbReference>
<evidence type="ECO:0000256" key="2">
    <source>
        <dbReference type="PROSITE-ProRule" id="PRU00169"/>
    </source>
</evidence>
<keyword evidence="1 2" id="KW-0597">Phosphoprotein</keyword>
<dbReference type="InterPro" id="IPR001789">
    <property type="entry name" value="Sig_transdc_resp-reg_receiver"/>
</dbReference>
<evidence type="ECO:0000259" key="4">
    <source>
        <dbReference type="PROSITE" id="PS50110"/>
    </source>
</evidence>
<dbReference type="Pfam" id="PF00072">
    <property type="entry name" value="Response_reg"/>
    <property type="match status" value="1"/>
</dbReference>
<reference evidence="5 6" key="1">
    <citation type="submission" date="2019-12" db="EMBL/GenBank/DDBJ databases">
        <title>Novel species isolated from a subtropical stream in China.</title>
        <authorList>
            <person name="Lu H."/>
        </authorList>
    </citation>
    <scope>NUCLEOTIDE SEQUENCE [LARGE SCALE GENOMIC DNA]</scope>
    <source>
        <strain evidence="5 6">CY13W</strain>
    </source>
</reference>
<keyword evidence="3" id="KW-0175">Coiled coil</keyword>
<dbReference type="SUPFAM" id="SSF52172">
    <property type="entry name" value="CheY-like"/>
    <property type="match status" value="1"/>
</dbReference>
<dbReference type="PROSITE" id="PS50110">
    <property type="entry name" value="RESPONSE_REGULATORY"/>
    <property type="match status" value="1"/>
</dbReference>
<dbReference type="Gene3D" id="3.40.50.2300">
    <property type="match status" value="1"/>
</dbReference>
<dbReference type="Proteomes" id="UP000478090">
    <property type="component" value="Unassembled WGS sequence"/>
</dbReference>
<feature type="modified residue" description="4-aspartylphosphate" evidence="2">
    <location>
        <position position="62"/>
    </location>
</feature>
<protein>
    <submittedName>
        <fullName evidence="5">Response regulator</fullName>
    </submittedName>
</protein>
<feature type="coiled-coil region" evidence="3">
    <location>
        <begin position="134"/>
        <end position="161"/>
    </location>
</feature>
<dbReference type="InterPro" id="IPR011006">
    <property type="entry name" value="CheY-like_superfamily"/>
</dbReference>
<name>A0ABW9VLU6_9BURK</name>
<accession>A0ABW9VLU6</accession>
<evidence type="ECO:0000313" key="6">
    <source>
        <dbReference type="Proteomes" id="UP000478090"/>
    </source>
</evidence>
<keyword evidence="6" id="KW-1185">Reference proteome</keyword>